<evidence type="ECO:0000313" key="1">
    <source>
        <dbReference type="EMBL" id="KAJ9082267.1"/>
    </source>
</evidence>
<organism evidence="1 2">
    <name type="scientific">Entomophthora muscae</name>
    <dbReference type="NCBI Taxonomy" id="34485"/>
    <lineage>
        <taxon>Eukaryota</taxon>
        <taxon>Fungi</taxon>
        <taxon>Fungi incertae sedis</taxon>
        <taxon>Zoopagomycota</taxon>
        <taxon>Entomophthoromycotina</taxon>
        <taxon>Entomophthoromycetes</taxon>
        <taxon>Entomophthorales</taxon>
        <taxon>Entomophthoraceae</taxon>
        <taxon>Entomophthora</taxon>
    </lineage>
</organism>
<gene>
    <name evidence="1" type="ORF">DSO57_1006052</name>
</gene>
<proteinExistence type="predicted"/>
<evidence type="ECO:0000313" key="2">
    <source>
        <dbReference type="Proteomes" id="UP001165960"/>
    </source>
</evidence>
<dbReference type="EMBL" id="QTSX02001437">
    <property type="protein sequence ID" value="KAJ9082267.1"/>
    <property type="molecule type" value="Genomic_DNA"/>
</dbReference>
<name>A0ACC2U5R3_9FUNG</name>
<dbReference type="Proteomes" id="UP001165960">
    <property type="component" value="Unassembled WGS sequence"/>
</dbReference>
<comment type="caution">
    <text evidence="1">The sequence shown here is derived from an EMBL/GenBank/DDBJ whole genome shotgun (WGS) entry which is preliminary data.</text>
</comment>
<sequence>MENVKLSEGFGIELVRPAQSLSSVEFCSSDGEQVLKKVESALGTFENAKAVPPDDTTPLADFDLSDDELLTLLDSISKPGPLKKRKRKSTERASVTEFSQISWCELQHYYQGIFGKPIPTESMLNGVERHYELEQEVHTLVKVKTKTKLDYWGLKLYDALSRIHTFKKKGVAREVRVFGFLKLKEHHSMVLTMGIIDLLQRKDGTAEHSGCEAIRLVDNKTRIGKSLPSEKQSKSQKLQMMLYKKMLDDLISCGKKAAVSLKELPATYENIASSLRETELPADEFFDALGVNYKGSFSDVFLDQLSNLKAHRLIRSSKRKAPITILEIFRALLLSLSNLPYCSPELTLKYEHQKSQSFIGEVNFSYNPTGLDEHIQTSLEYLLNTREPKGVTDIEEAGYKCGNCSFAENCDWREAMAEHYSRPKQ</sequence>
<keyword evidence="2" id="KW-1185">Reference proteome</keyword>
<protein>
    <submittedName>
        <fullName evidence="1">Uncharacterized protein</fullName>
    </submittedName>
</protein>
<reference evidence="1" key="1">
    <citation type="submission" date="2022-04" db="EMBL/GenBank/DDBJ databases">
        <title>Genome of the entomopathogenic fungus Entomophthora muscae.</title>
        <authorList>
            <person name="Elya C."/>
            <person name="Lovett B.R."/>
            <person name="Lee E."/>
            <person name="Macias A.M."/>
            <person name="Hajek A.E."/>
            <person name="De Bivort B.L."/>
            <person name="Kasson M.T."/>
            <person name="De Fine Licht H.H."/>
            <person name="Stajich J.E."/>
        </authorList>
    </citation>
    <scope>NUCLEOTIDE SEQUENCE</scope>
    <source>
        <strain evidence="1">Berkeley</strain>
    </source>
</reference>
<accession>A0ACC2U5R3</accession>